<dbReference type="KEGG" id="acan:ACA1_237890"/>
<dbReference type="GeneID" id="14913994"/>
<dbReference type="STRING" id="1257118.L8GM48"/>
<dbReference type="PANTHER" id="PTHR10094">
    <property type="entry name" value="STEROL CARRIER PROTEIN 2 SCP-2 FAMILY PROTEIN"/>
    <property type="match status" value="1"/>
</dbReference>
<dbReference type="OrthoDB" id="5327538at2759"/>
<evidence type="ECO:0000313" key="2">
    <source>
        <dbReference type="EMBL" id="ELR13296.1"/>
    </source>
</evidence>
<feature type="domain" description="SCP2" evidence="1">
    <location>
        <begin position="125"/>
        <end position="226"/>
    </location>
</feature>
<feature type="domain" description="SCP2" evidence="1">
    <location>
        <begin position="17"/>
        <end position="105"/>
    </location>
</feature>
<dbReference type="AlphaFoldDB" id="L8GM48"/>
<sequence>MASSVDQVFELITKNVAADPGLVKRVGGVYHFDIDGKVWTVDLKNGNGSVKSGKDGKADCTITIKGDDFLSLASGKLNGQTAFMQGKLKLGGNMGLAMKLGQLFENKSGAAPQQQASSGAIEVAFNEIQKNISADLSLVNKINGVYQFDITLASGDVQKWAVDLKTGTSPGSVSKGAPPKADCTLALKEEDFVNMLTGKADGQSLFMQGKLKMTGNMGLAMKLGQVVANKQPKQAKL</sequence>
<evidence type="ECO:0000259" key="1">
    <source>
        <dbReference type="Pfam" id="PF02036"/>
    </source>
</evidence>
<dbReference type="Proteomes" id="UP000011083">
    <property type="component" value="Unassembled WGS sequence"/>
</dbReference>
<dbReference type="InterPro" id="IPR036527">
    <property type="entry name" value="SCP2_sterol-bd_dom_sf"/>
</dbReference>
<gene>
    <name evidence="2" type="ORF">ACA1_237890</name>
</gene>
<dbReference type="GO" id="GO:0005829">
    <property type="term" value="C:cytosol"/>
    <property type="evidence" value="ECO:0007669"/>
    <property type="project" value="TreeGrafter"/>
</dbReference>
<dbReference type="RefSeq" id="XP_004335309.1">
    <property type="nucleotide sequence ID" value="XM_004335261.1"/>
</dbReference>
<dbReference type="EMBL" id="KB008093">
    <property type="protein sequence ID" value="ELR13296.1"/>
    <property type="molecule type" value="Genomic_DNA"/>
</dbReference>
<keyword evidence="3" id="KW-1185">Reference proteome</keyword>
<organism evidence="2 3">
    <name type="scientific">Acanthamoeba castellanii (strain ATCC 30010 / Neff)</name>
    <dbReference type="NCBI Taxonomy" id="1257118"/>
    <lineage>
        <taxon>Eukaryota</taxon>
        <taxon>Amoebozoa</taxon>
        <taxon>Discosea</taxon>
        <taxon>Longamoebia</taxon>
        <taxon>Centramoebida</taxon>
        <taxon>Acanthamoebidae</taxon>
        <taxon>Acanthamoeba</taxon>
    </lineage>
</organism>
<dbReference type="SUPFAM" id="SSF55718">
    <property type="entry name" value="SCP-like"/>
    <property type="match status" value="2"/>
</dbReference>
<accession>L8GM48</accession>
<evidence type="ECO:0000313" key="3">
    <source>
        <dbReference type="Proteomes" id="UP000011083"/>
    </source>
</evidence>
<protein>
    <submittedName>
        <fullName evidence="2">SCP2 sterol transfer family protein</fullName>
    </submittedName>
</protein>
<dbReference type="PANTHER" id="PTHR10094:SF25">
    <property type="entry name" value="SCP2 STEROL-BINDING DOMAIN-CONTAINING PROTEIN 1"/>
    <property type="match status" value="1"/>
</dbReference>
<dbReference type="OMA" id="APKADCT"/>
<proteinExistence type="predicted"/>
<dbReference type="VEuPathDB" id="AmoebaDB:ACA1_237890"/>
<dbReference type="Pfam" id="PF02036">
    <property type="entry name" value="SCP2"/>
    <property type="match status" value="2"/>
</dbReference>
<name>L8GM48_ACACF</name>
<reference evidence="2 3" key="1">
    <citation type="journal article" date="2013" name="Genome Biol.">
        <title>Genome of Acanthamoeba castellanii highlights extensive lateral gene transfer and early evolution of tyrosine kinase signaling.</title>
        <authorList>
            <person name="Clarke M."/>
            <person name="Lohan A.J."/>
            <person name="Liu B."/>
            <person name="Lagkouvardos I."/>
            <person name="Roy S."/>
            <person name="Zafar N."/>
            <person name="Bertelli C."/>
            <person name="Schilde C."/>
            <person name="Kianianmomeni A."/>
            <person name="Burglin T.R."/>
            <person name="Frech C."/>
            <person name="Turcotte B."/>
            <person name="Kopec K.O."/>
            <person name="Synnott J.M."/>
            <person name="Choo C."/>
            <person name="Paponov I."/>
            <person name="Finkler A."/>
            <person name="Soon Heng Tan C."/>
            <person name="Hutchins A.P."/>
            <person name="Weinmeier T."/>
            <person name="Rattei T."/>
            <person name="Chu J.S."/>
            <person name="Gimenez G."/>
            <person name="Irimia M."/>
            <person name="Rigden D.J."/>
            <person name="Fitzpatrick D.A."/>
            <person name="Lorenzo-Morales J."/>
            <person name="Bateman A."/>
            <person name="Chiu C.H."/>
            <person name="Tang P."/>
            <person name="Hegemann P."/>
            <person name="Fromm H."/>
            <person name="Raoult D."/>
            <person name="Greub G."/>
            <person name="Miranda-Saavedra D."/>
            <person name="Chen N."/>
            <person name="Nash P."/>
            <person name="Ginger M.L."/>
            <person name="Horn M."/>
            <person name="Schaap P."/>
            <person name="Caler L."/>
            <person name="Loftus B."/>
        </authorList>
    </citation>
    <scope>NUCLEOTIDE SEQUENCE [LARGE SCALE GENOMIC DNA]</scope>
    <source>
        <strain evidence="2 3">Neff</strain>
    </source>
</reference>
<dbReference type="InterPro" id="IPR003033">
    <property type="entry name" value="SCP2_sterol-bd_dom"/>
</dbReference>
<dbReference type="Gene3D" id="3.30.1050.10">
    <property type="entry name" value="SCP2 sterol-binding domain"/>
    <property type="match status" value="2"/>
</dbReference>